<sequence>MIDWRLVLWTAVFGLLVLYGLVALLSHKARTPLPSESLYETNGPSKGKKQHNVEFTEPVELSVVIPCYNERERLGIMLDECVPYLEDRYGKDYELVLVDDGSNDGTKEYALEYADEHGLMPGIMRVFTLEHNRGKGGAVTHGMKFSRGRYALFADADGASKFTDIEKLFAALKKYEQKERGAVAVGSRAYLVNTEAVVKRSFIRNFLMRCLHLLVWLFGVKRIKDTQCGFKLFNRRAVDAIFPYMHTERWIFDVEVLMIAFKKQFAVEEVSISWHEVSGSKIDIAWDSINMAIDLVVMRLAFIMGIYNAQKKSH</sequence>
<protein>
    <recommendedName>
        <fullName evidence="4">dolichyl-phosphate beta-glucosyltransferase</fullName>
        <ecNumber evidence="4">2.4.1.117</ecNumber>
    </recommendedName>
</protein>
<keyword evidence="9" id="KW-0735">Signal-anchor</keyword>
<dbReference type="Pfam" id="PF00535">
    <property type="entry name" value="Glycos_transf_2"/>
    <property type="match status" value="1"/>
</dbReference>
<evidence type="ECO:0000256" key="12">
    <source>
        <dbReference type="ARBA" id="ARBA00045097"/>
    </source>
</evidence>
<evidence type="ECO:0000256" key="9">
    <source>
        <dbReference type="ARBA" id="ARBA00022968"/>
    </source>
</evidence>
<comment type="similarity">
    <text evidence="3">Belongs to the glycosyltransferase 2 family.</text>
</comment>
<dbReference type="GO" id="GO:0005789">
    <property type="term" value="C:endoplasmic reticulum membrane"/>
    <property type="evidence" value="ECO:0007669"/>
    <property type="project" value="UniProtKB-SubCell"/>
</dbReference>
<dbReference type="OrthoDB" id="3784at2759"/>
<comment type="catalytic activity">
    <reaction evidence="12">
        <text>a di-trans,poly-cis-dolichyl phosphate + UDP-alpha-D-glucose = a di-trans,poly-cis-dolichyl beta-D-glucosyl phosphate + UDP</text>
        <dbReference type="Rhea" id="RHEA:15401"/>
        <dbReference type="Rhea" id="RHEA-COMP:19498"/>
        <dbReference type="Rhea" id="RHEA-COMP:19502"/>
        <dbReference type="ChEBI" id="CHEBI:57525"/>
        <dbReference type="ChEBI" id="CHEBI:57683"/>
        <dbReference type="ChEBI" id="CHEBI:58223"/>
        <dbReference type="ChEBI" id="CHEBI:58885"/>
        <dbReference type="EC" id="2.4.1.117"/>
    </reaction>
    <physiologicalReaction direction="left-to-right" evidence="12">
        <dbReference type="Rhea" id="RHEA:15402"/>
    </physiologicalReaction>
</comment>
<comment type="pathway">
    <text evidence="2">Protein modification; protein glycosylation.</text>
</comment>
<feature type="transmembrane region" description="Helical" evidence="13">
    <location>
        <begin position="6"/>
        <end position="25"/>
    </location>
</feature>
<comment type="caution">
    <text evidence="15">The sequence shown here is derived from an EMBL/GenBank/DDBJ whole genome shotgun (WGS) entry which is preliminary data.</text>
</comment>
<proteinExistence type="inferred from homology"/>
<dbReference type="GO" id="GO:0006487">
    <property type="term" value="P:protein N-linked glycosylation"/>
    <property type="evidence" value="ECO:0007669"/>
    <property type="project" value="TreeGrafter"/>
</dbReference>
<organism evidence="15 16">
    <name type="scientific">Trichomonascus ciferrii</name>
    <dbReference type="NCBI Taxonomy" id="44093"/>
    <lineage>
        <taxon>Eukaryota</taxon>
        <taxon>Fungi</taxon>
        <taxon>Dikarya</taxon>
        <taxon>Ascomycota</taxon>
        <taxon>Saccharomycotina</taxon>
        <taxon>Dipodascomycetes</taxon>
        <taxon>Dipodascales</taxon>
        <taxon>Trichomonascaceae</taxon>
        <taxon>Trichomonascus</taxon>
        <taxon>Trichomonascus ciferrii complex</taxon>
    </lineage>
</organism>
<dbReference type="VEuPathDB" id="FungiDB:TRICI_005186"/>
<evidence type="ECO:0000256" key="11">
    <source>
        <dbReference type="ARBA" id="ARBA00023136"/>
    </source>
</evidence>
<keyword evidence="16" id="KW-1185">Reference proteome</keyword>
<evidence type="ECO:0000256" key="5">
    <source>
        <dbReference type="ARBA" id="ARBA00022676"/>
    </source>
</evidence>
<gene>
    <name evidence="15" type="ORF">TRICI_005186</name>
</gene>
<dbReference type="PANTHER" id="PTHR10859:SF91">
    <property type="entry name" value="DOLICHYL-PHOSPHATE BETA-GLUCOSYLTRANSFERASE"/>
    <property type="match status" value="1"/>
</dbReference>
<dbReference type="PANTHER" id="PTHR10859">
    <property type="entry name" value="GLYCOSYL TRANSFERASE"/>
    <property type="match status" value="1"/>
</dbReference>
<name>A0A642UV81_9ASCO</name>
<evidence type="ECO:0000313" key="16">
    <source>
        <dbReference type="Proteomes" id="UP000761534"/>
    </source>
</evidence>
<dbReference type="InterPro" id="IPR001173">
    <property type="entry name" value="Glyco_trans_2-like"/>
</dbReference>
<keyword evidence="7 13" id="KW-0812">Transmembrane</keyword>
<dbReference type="EMBL" id="SWFS01000402">
    <property type="protein sequence ID" value="KAA8906153.1"/>
    <property type="molecule type" value="Genomic_DNA"/>
</dbReference>
<dbReference type="Gene3D" id="3.90.550.10">
    <property type="entry name" value="Spore Coat Polysaccharide Biosynthesis Protein SpsA, Chain A"/>
    <property type="match status" value="1"/>
</dbReference>
<evidence type="ECO:0000256" key="7">
    <source>
        <dbReference type="ARBA" id="ARBA00022692"/>
    </source>
</evidence>
<dbReference type="SUPFAM" id="SSF53448">
    <property type="entry name" value="Nucleotide-diphospho-sugar transferases"/>
    <property type="match status" value="1"/>
</dbReference>
<comment type="subcellular location">
    <subcellularLocation>
        <location evidence="1">Endoplasmic reticulum membrane</location>
        <topology evidence="1">Single-pass membrane protein</topology>
    </subcellularLocation>
</comment>
<evidence type="ECO:0000256" key="13">
    <source>
        <dbReference type="SAM" id="Phobius"/>
    </source>
</evidence>
<evidence type="ECO:0000256" key="2">
    <source>
        <dbReference type="ARBA" id="ARBA00004922"/>
    </source>
</evidence>
<dbReference type="Proteomes" id="UP000761534">
    <property type="component" value="Unassembled WGS sequence"/>
</dbReference>
<evidence type="ECO:0000256" key="3">
    <source>
        <dbReference type="ARBA" id="ARBA00006739"/>
    </source>
</evidence>
<evidence type="ECO:0000256" key="6">
    <source>
        <dbReference type="ARBA" id="ARBA00022679"/>
    </source>
</evidence>
<dbReference type="EC" id="2.4.1.117" evidence="4"/>
<keyword evidence="11 13" id="KW-0472">Membrane</keyword>
<evidence type="ECO:0000313" key="15">
    <source>
        <dbReference type="EMBL" id="KAA8906153.1"/>
    </source>
</evidence>
<accession>A0A642UV81</accession>
<keyword evidence="8" id="KW-0256">Endoplasmic reticulum</keyword>
<evidence type="ECO:0000256" key="1">
    <source>
        <dbReference type="ARBA" id="ARBA00004389"/>
    </source>
</evidence>
<keyword evidence="6" id="KW-0808">Transferase</keyword>
<dbReference type="GO" id="GO:0004581">
    <property type="term" value="F:dolichyl-phosphate beta-glucosyltransferase activity"/>
    <property type="evidence" value="ECO:0007669"/>
    <property type="project" value="UniProtKB-EC"/>
</dbReference>
<evidence type="ECO:0000259" key="14">
    <source>
        <dbReference type="Pfam" id="PF00535"/>
    </source>
</evidence>
<keyword evidence="10 13" id="KW-1133">Transmembrane helix</keyword>
<reference evidence="15" key="1">
    <citation type="journal article" date="2019" name="G3 (Bethesda)">
        <title>Genome Assemblies of Two Rare Opportunistic Yeast Pathogens: Diutina rugosa (syn. Candida rugosa) and Trichomonascus ciferrii (syn. Candida ciferrii).</title>
        <authorList>
            <person name="Mixao V."/>
            <person name="Saus E."/>
            <person name="Hansen A.P."/>
            <person name="Lass-Florl C."/>
            <person name="Gabaldon T."/>
        </authorList>
    </citation>
    <scope>NUCLEOTIDE SEQUENCE</scope>
    <source>
        <strain evidence="15">CBS 4856</strain>
    </source>
</reference>
<feature type="domain" description="Glycosyltransferase 2-like" evidence="14">
    <location>
        <begin position="62"/>
        <end position="242"/>
    </location>
</feature>
<keyword evidence="5" id="KW-0328">Glycosyltransferase</keyword>
<evidence type="ECO:0000256" key="8">
    <source>
        <dbReference type="ARBA" id="ARBA00022824"/>
    </source>
</evidence>
<evidence type="ECO:0000256" key="10">
    <source>
        <dbReference type="ARBA" id="ARBA00022989"/>
    </source>
</evidence>
<dbReference type="InterPro" id="IPR035518">
    <property type="entry name" value="DPG_synthase"/>
</dbReference>
<evidence type="ECO:0000256" key="4">
    <source>
        <dbReference type="ARBA" id="ARBA00012583"/>
    </source>
</evidence>
<dbReference type="InterPro" id="IPR029044">
    <property type="entry name" value="Nucleotide-diphossugar_trans"/>
</dbReference>
<dbReference type="CDD" id="cd04188">
    <property type="entry name" value="DPG_synthase"/>
    <property type="match status" value="1"/>
</dbReference>
<dbReference type="AlphaFoldDB" id="A0A642UV81"/>